<keyword evidence="2" id="KW-1185">Reference proteome</keyword>
<dbReference type="EMBL" id="JAUSTP010000036">
    <property type="protein sequence ID" value="MDQ0191281.1"/>
    <property type="molecule type" value="Genomic_DNA"/>
</dbReference>
<gene>
    <name evidence="1" type="ORF">J2S03_003150</name>
</gene>
<evidence type="ECO:0000313" key="1">
    <source>
        <dbReference type="EMBL" id="MDQ0191281.1"/>
    </source>
</evidence>
<evidence type="ECO:0008006" key="3">
    <source>
        <dbReference type="Google" id="ProtNLM"/>
    </source>
</evidence>
<comment type="caution">
    <text evidence="1">The sequence shown here is derived from an EMBL/GenBank/DDBJ whole genome shotgun (WGS) entry which is preliminary data.</text>
</comment>
<proteinExistence type="predicted"/>
<sequence>MFVGQTKTDIRNCLCCTYSERNVNNTSVNILENCLKEGDIPIRELKGEVT</sequence>
<organism evidence="1 2">
    <name type="scientific">Alicyclobacillus cycloheptanicus</name>
    <dbReference type="NCBI Taxonomy" id="1457"/>
    <lineage>
        <taxon>Bacteria</taxon>
        <taxon>Bacillati</taxon>
        <taxon>Bacillota</taxon>
        <taxon>Bacilli</taxon>
        <taxon>Bacillales</taxon>
        <taxon>Alicyclobacillaceae</taxon>
        <taxon>Alicyclobacillus</taxon>
    </lineage>
</organism>
<dbReference type="Proteomes" id="UP001232973">
    <property type="component" value="Unassembled WGS sequence"/>
</dbReference>
<evidence type="ECO:0000313" key="2">
    <source>
        <dbReference type="Proteomes" id="UP001232973"/>
    </source>
</evidence>
<protein>
    <recommendedName>
        <fullName evidence="3">Transposase</fullName>
    </recommendedName>
</protein>
<reference evidence="1 2" key="1">
    <citation type="submission" date="2023-07" db="EMBL/GenBank/DDBJ databases">
        <title>Genomic Encyclopedia of Type Strains, Phase IV (KMG-IV): sequencing the most valuable type-strain genomes for metagenomic binning, comparative biology and taxonomic classification.</title>
        <authorList>
            <person name="Goeker M."/>
        </authorList>
    </citation>
    <scope>NUCLEOTIDE SEQUENCE [LARGE SCALE GENOMIC DNA]</scope>
    <source>
        <strain evidence="1 2">DSM 4006</strain>
    </source>
</reference>
<name>A0ABT9XNK4_9BACL</name>
<accession>A0ABT9XNK4</accession>